<dbReference type="Proteomes" id="UP000481616">
    <property type="component" value="Unassembled WGS sequence"/>
</dbReference>
<dbReference type="EMBL" id="JAWDEV010000001">
    <property type="protein sequence ID" value="MDU0269026.1"/>
    <property type="molecule type" value="Genomic_DNA"/>
</dbReference>
<organism evidence="7 11">
    <name type="scientific">Phocaeicola dorei</name>
    <dbReference type="NCBI Taxonomy" id="357276"/>
    <lineage>
        <taxon>Bacteria</taxon>
        <taxon>Pseudomonadati</taxon>
        <taxon>Bacteroidota</taxon>
        <taxon>Bacteroidia</taxon>
        <taxon>Bacteroidales</taxon>
        <taxon>Bacteroidaceae</taxon>
        <taxon>Phocaeicola</taxon>
    </lineage>
</organism>
<evidence type="ECO:0000313" key="17">
    <source>
        <dbReference type="Proteomes" id="UP000500949"/>
    </source>
</evidence>
<dbReference type="EMBL" id="VVYY01000011">
    <property type="protein sequence ID" value="KAA5396929.1"/>
    <property type="molecule type" value="Genomic_DNA"/>
</dbReference>
<sequence length="249" mass="26786">MKRLLLLCLTYIMCVGNHQMAAQDSSESPGIFNSLAVGVSASTTGIGIDVASPIGSYLAVRAGVSFMPNFTYSTDVDVDIEGSYEGNIPTSIDVEGGMGRTAGEILLNVYPFKSSSFFVCGGAYFGGGKLIKIKGHSDELAELIKEGQEVGIEIGNYRIPVDQNGNISGGLKVSSFRPYLGLGFGRAIPKKRIGFMFEMGVQFHNTPKVYTNNGDLSDLTAEADNDFTDIIDKLTVYPVLKFRLCGKIF</sequence>
<dbReference type="Proteomes" id="UP001181086">
    <property type="component" value="Unassembled WGS sequence"/>
</dbReference>
<dbReference type="EMBL" id="VVZA01000001">
    <property type="protein sequence ID" value="KAA5407898.1"/>
    <property type="molecule type" value="Genomic_DNA"/>
</dbReference>
<dbReference type="EMBL" id="SLTX01000001">
    <property type="protein sequence ID" value="TDB07471.1"/>
    <property type="molecule type" value="Genomic_DNA"/>
</dbReference>
<dbReference type="Proteomes" id="UP000294834">
    <property type="component" value="Unassembled WGS sequence"/>
</dbReference>
<dbReference type="EMBL" id="CP126056">
    <property type="protein sequence ID" value="WHX08321.1"/>
    <property type="molecule type" value="Genomic_DNA"/>
</dbReference>
<evidence type="ECO:0000313" key="9">
    <source>
        <dbReference type="EMBL" id="TDB07471.1"/>
    </source>
</evidence>
<dbReference type="EMBL" id="VVZV01000013">
    <property type="protein sequence ID" value="KAA5318554.1"/>
    <property type="molecule type" value="Genomic_DNA"/>
</dbReference>
<dbReference type="Proteomes" id="UP000441162">
    <property type="component" value="Unassembled WGS sequence"/>
</dbReference>
<proteinExistence type="predicted"/>
<dbReference type="Proteomes" id="UP000294527">
    <property type="component" value="Unassembled WGS sequence"/>
</dbReference>
<evidence type="ECO:0000313" key="12">
    <source>
        <dbReference type="Proteomes" id="UP000294527"/>
    </source>
</evidence>
<evidence type="ECO:0008006" key="18">
    <source>
        <dbReference type="Google" id="ProtNLM"/>
    </source>
</evidence>
<accession>A0A076IMH1</accession>
<evidence type="ECO:0000313" key="7">
    <source>
        <dbReference type="EMBL" id="RGV74316.1"/>
    </source>
</evidence>
<evidence type="ECO:0000313" key="11">
    <source>
        <dbReference type="Proteomes" id="UP000283678"/>
    </source>
</evidence>
<dbReference type="Proteomes" id="UP000283678">
    <property type="component" value="Unassembled WGS sequence"/>
</dbReference>
<dbReference type="EMBL" id="CP046176">
    <property type="protein sequence ID" value="QJR76481.1"/>
    <property type="molecule type" value="Genomic_DNA"/>
</dbReference>
<dbReference type="EMBL" id="SLTU01000001">
    <property type="protein sequence ID" value="TDA76193.1"/>
    <property type="molecule type" value="Genomic_DNA"/>
</dbReference>
<protein>
    <recommendedName>
        <fullName evidence="18">PorT family protein</fullName>
    </recommendedName>
</protein>
<dbReference type="GeneID" id="93446764"/>
<dbReference type="Proteomes" id="UP000500949">
    <property type="component" value="Chromosome"/>
</dbReference>
<dbReference type="Proteomes" id="UP001177934">
    <property type="component" value="Chromosome"/>
</dbReference>
<reference evidence="7 11" key="1">
    <citation type="submission" date="2018-08" db="EMBL/GenBank/DDBJ databases">
        <title>A genome reference for cultivated species of the human gut microbiota.</title>
        <authorList>
            <person name="Zou Y."/>
            <person name="Xue W."/>
            <person name="Luo G."/>
        </authorList>
    </citation>
    <scope>NUCLEOTIDE SEQUENCE [LARGE SCALE GENOMIC DNA]</scope>
    <source>
        <strain evidence="7 11">AF14-1AC</strain>
    </source>
</reference>
<evidence type="ECO:0000313" key="13">
    <source>
        <dbReference type="Proteomes" id="UP000294834"/>
    </source>
</evidence>
<reference evidence="5" key="6">
    <citation type="submission" date="2023-10" db="EMBL/GenBank/DDBJ databases">
        <title>Genome of Potential pathogenic bacteria in Crohn's disease.</title>
        <authorList>
            <person name="Rodriguez-Palacios A."/>
        </authorList>
    </citation>
    <scope>NUCLEOTIDE SEQUENCE</scope>
    <source>
        <strain evidence="5">CavFT-hAR62</strain>
    </source>
</reference>
<dbReference type="EMBL" id="QRZL01000015">
    <property type="protein sequence ID" value="RGV74316.1"/>
    <property type="molecule type" value="Genomic_DNA"/>
</dbReference>
<gene>
    <name evidence="7" type="ORF">DWW04_14835</name>
    <name evidence="8" type="ORF">E1I98_07440</name>
    <name evidence="9" type="ORF">E1J06_08585</name>
    <name evidence="4" type="ORF">F2Y51_00440</name>
    <name evidence="3" type="ORF">F2Y58_13875</name>
    <name evidence="2" type="ORF">F2Z07_12980</name>
    <name evidence="6" type="ORF">GKD17_08745</name>
    <name evidence="10" type="ORF">QNN11_11970</name>
    <name evidence="5" type="ORF">RVH45_03760</name>
</gene>
<reference evidence="6 17" key="4">
    <citation type="submission" date="2019-11" db="EMBL/GenBank/DDBJ databases">
        <title>Complete genome sequence of Bacteroides dorei DSM 17855.</title>
        <authorList>
            <person name="Russell J.T."/>
        </authorList>
    </citation>
    <scope>NUCLEOTIDE SEQUENCE [LARGE SCALE GENOMIC DNA]</scope>
    <source>
        <strain evidence="6 17">DSM 17855</strain>
    </source>
</reference>
<feature type="signal peptide" evidence="1">
    <location>
        <begin position="1"/>
        <end position="21"/>
    </location>
</feature>
<dbReference type="eggNOG" id="ENOG50316K4">
    <property type="taxonomic scope" value="Bacteria"/>
</dbReference>
<evidence type="ECO:0000313" key="10">
    <source>
        <dbReference type="EMBL" id="WHX08321.1"/>
    </source>
</evidence>
<reference evidence="14 15" key="2">
    <citation type="journal article" date="2019" name="Nat. Med.">
        <title>A library of human gut bacterial isolates paired with longitudinal multiomics data enables mechanistic microbiome research.</title>
        <authorList>
            <person name="Poyet M."/>
            <person name="Groussin M."/>
            <person name="Gibbons S.M."/>
            <person name="Avila-Pacheco J."/>
            <person name="Jiang X."/>
            <person name="Kearney S.M."/>
            <person name="Perrotta A.R."/>
            <person name="Berdy B."/>
            <person name="Zhao S."/>
            <person name="Lieberman T.D."/>
            <person name="Swanson P.K."/>
            <person name="Smith M."/>
            <person name="Roesemann S."/>
            <person name="Alexander J.E."/>
            <person name="Rich S.A."/>
            <person name="Livny J."/>
            <person name="Vlamakis H."/>
            <person name="Clish C."/>
            <person name="Bullock K."/>
            <person name="Deik A."/>
            <person name="Scott J."/>
            <person name="Pierce K.A."/>
            <person name="Xavier R.J."/>
            <person name="Alm E.J."/>
        </authorList>
    </citation>
    <scope>NUCLEOTIDE SEQUENCE [LARGE SCALE GENOMIC DNA]</scope>
    <source>
        <strain evidence="3 15">BIOML-A1</strain>
        <strain evidence="2 16">BIOML-A25</strain>
        <strain evidence="4 14">BIOML-A4</strain>
    </source>
</reference>
<evidence type="ECO:0000313" key="6">
    <source>
        <dbReference type="EMBL" id="QJR76481.1"/>
    </source>
</evidence>
<evidence type="ECO:0000313" key="14">
    <source>
        <dbReference type="Proteomes" id="UP000441162"/>
    </source>
</evidence>
<evidence type="ECO:0000313" key="3">
    <source>
        <dbReference type="EMBL" id="KAA5396929.1"/>
    </source>
</evidence>
<evidence type="ECO:0000313" key="16">
    <source>
        <dbReference type="Proteomes" id="UP000481700"/>
    </source>
</evidence>
<evidence type="ECO:0000256" key="1">
    <source>
        <dbReference type="SAM" id="SignalP"/>
    </source>
</evidence>
<keyword evidence="1" id="KW-0732">Signal</keyword>
<evidence type="ECO:0000313" key="15">
    <source>
        <dbReference type="Proteomes" id="UP000481616"/>
    </source>
</evidence>
<reference evidence="12 13" key="3">
    <citation type="journal article" date="2019" name="Nat. Microbiol.">
        <title>Genomic variation and strain-specific functional adaptation in the human gut microbiome during early life.</title>
        <authorList>
            <person name="Vatanen T."/>
            <person name="Plichta D.R."/>
            <person name="Somani J."/>
            <person name="Munch P.C."/>
            <person name="Arthur T.D."/>
            <person name="Hall A.B."/>
            <person name="Rudolf S."/>
            <person name="Oakeley E.J."/>
            <person name="Ke X."/>
            <person name="Young R.A."/>
            <person name="Haiser H.J."/>
            <person name="Kolde R."/>
            <person name="Yassour M."/>
            <person name="Luopajarvi K."/>
            <person name="Siljander H."/>
            <person name="Virtanen S.M."/>
            <person name="Ilonen J."/>
            <person name="Uibo R."/>
            <person name="Tillmann V."/>
            <person name="Mokurov S."/>
            <person name="Dorshakova N."/>
            <person name="Porter J.A."/>
            <person name="McHardy A.C."/>
            <person name="Lahdesmaki H."/>
            <person name="Vlamakis H."/>
            <person name="Huttenhower C."/>
            <person name="Knip M."/>
            <person name="Xavier R.J."/>
        </authorList>
    </citation>
    <scope>NUCLEOTIDE SEQUENCE [LARGE SCALE GENOMIC DNA]</scope>
    <source>
        <strain evidence="8 12">RJX1047</strain>
        <strain evidence="9 13">RJX1052</strain>
    </source>
</reference>
<dbReference type="RefSeq" id="WP_007843958.1">
    <property type="nucleotide sequence ID" value="NZ_BAABYF010000001.1"/>
</dbReference>
<name>A0A076IMH1_9BACT</name>
<dbReference type="KEGG" id="bdo:EL88_07455"/>
<feature type="chain" id="PRO_5014216491" description="PorT family protein" evidence="1">
    <location>
        <begin position="22"/>
        <end position="249"/>
    </location>
</feature>
<reference evidence="10" key="5">
    <citation type="journal article" date="2023" name="Nat. Commun.">
        <title>Identification of a novel Human Milk Oligosaccharides utilization cluster in the infant gut commensal Bacteroides dorei.</title>
        <authorList>
            <person name="Kijner S."/>
            <person name="Ennis D."/>
            <person name="Shmorak S."/>
            <person name="Florentin A."/>
            <person name="Yassour M."/>
        </authorList>
    </citation>
    <scope>NUCLEOTIDE SEQUENCE</scope>
    <source>
        <strain evidence="10">2</strain>
    </source>
</reference>
<evidence type="ECO:0000313" key="4">
    <source>
        <dbReference type="EMBL" id="KAA5407898.1"/>
    </source>
</evidence>
<dbReference type="Gene3D" id="2.40.160.170">
    <property type="match status" value="1"/>
</dbReference>
<evidence type="ECO:0000313" key="2">
    <source>
        <dbReference type="EMBL" id="KAA5318554.1"/>
    </source>
</evidence>
<dbReference type="AlphaFoldDB" id="A0A076IMH1"/>
<dbReference type="Proteomes" id="UP000481700">
    <property type="component" value="Unassembled WGS sequence"/>
</dbReference>
<evidence type="ECO:0000313" key="8">
    <source>
        <dbReference type="EMBL" id="TDA76193.1"/>
    </source>
</evidence>
<dbReference type="KEGG" id="bdh:GV66_15380"/>
<evidence type="ECO:0000313" key="5">
    <source>
        <dbReference type="EMBL" id="MDU0269026.1"/>
    </source>
</evidence>